<sequence>MNPHAPQFVPRKTQPTTAASEDSKVAIDVDSSTWLNNSVTIGFKAKKKQATILKAQRFLLLMKL</sequence>
<protein>
    <submittedName>
        <fullName evidence="2">Uncharacterized protein</fullName>
    </submittedName>
</protein>
<dbReference type="Proteomes" id="UP001311915">
    <property type="component" value="Unassembled WGS sequence"/>
</dbReference>
<dbReference type="EMBL" id="JAWPEI010000011">
    <property type="protein sequence ID" value="KAK4712186.1"/>
    <property type="molecule type" value="Genomic_DNA"/>
</dbReference>
<name>A0AAV9KFV0_9SOLN</name>
<reference evidence="2 3" key="1">
    <citation type="submission" date="2023-10" db="EMBL/GenBank/DDBJ databases">
        <title>Genome-Wide Identification Analysis in wild type Solanum Pinnatisectum Reveals Some Genes Defensing Phytophthora Infestans.</title>
        <authorList>
            <person name="Sun C."/>
        </authorList>
    </citation>
    <scope>NUCLEOTIDE SEQUENCE [LARGE SCALE GENOMIC DNA]</scope>
    <source>
        <strain evidence="2">LQN</strain>
        <tissue evidence="2">Leaf</tissue>
    </source>
</reference>
<keyword evidence="3" id="KW-1185">Reference proteome</keyword>
<comment type="caution">
    <text evidence="2">The sequence shown here is derived from an EMBL/GenBank/DDBJ whole genome shotgun (WGS) entry which is preliminary data.</text>
</comment>
<organism evidence="2 3">
    <name type="scientific">Solanum pinnatisectum</name>
    <name type="common">tansyleaf nightshade</name>
    <dbReference type="NCBI Taxonomy" id="50273"/>
    <lineage>
        <taxon>Eukaryota</taxon>
        <taxon>Viridiplantae</taxon>
        <taxon>Streptophyta</taxon>
        <taxon>Embryophyta</taxon>
        <taxon>Tracheophyta</taxon>
        <taxon>Spermatophyta</taxon>
        <taxon>Magnoliopsida</taxon>
        <taxon>eudicotyledons</taxon>
        <taxon>Gunneridae</taxon>
        <taxon>Pentapetalae</taxon>
        <taxon>asterids</taxon>
        <taxon>lamiids</taxon>
        <taxon>Solanales</taxon>
        <taxon>Solanaceae</taxon>
        <taxon>Solanoideae</taxon>
        <taxon>Solaneae</taxon>
        <taxon>Solanum</taxon>
    </lineage>
</organism>
<dbReference type="AlphaFoldDB" id="A0AAV9KFV0"/>
<accession>A0AAV9KFV0</accession>
<proteinExistence type="predicted"/>
<evidence type="ECO:0000313" key="2">
    <source>
        <dbReference type="EMBL" id="KAK4712186.1"/>
    </source>
</evidence>
<evidence type="ECO:0000313" key="3">
    <source>
        <dbReference type="Proteomes" id="UP001311915"/>
    </source>
</evidence>
<feature type="region of interest" description="Disordered" evidence="1">
    <location>
        <begin position="1"/>
        <end position="24"/>
    </location>
</feature>
<evidence type="ECO:0000256" key="1">
    <source>
        <dbReference type="SAM" id="MobiDB-lite"/>
    </source>
</evidence>
<gene>
    <name evidence="2" type="ORF">R3W88_006699</name>
</gene>